<feature type="compositionally biased region" description="Acidic residues" evidence="1">
    <location>
        <begin position="317"/>
        <end position="327"/>
    </location>
</feature>
<dbReference type="EMBL" id="QGNW01000009">
    <property type="protein sequence ID" value="RVX19262.1"/>
    <property type="molecule type" value="Genomic_DNA"/>
</dbReference>
<dbReference type="PANTHER" id="PTHR37610:SF75">
    <property type="entry name" value="RETROTRANSPOSON COPIA-LIKE N-TERMINAL DOMAIN-CONTAINING PROTEIN"/>
    <property type="match status" value="1"/>
</dbReference>
<accession>A0A438KDH7</accession>
<feature type="region of interest" description="Disordered" evidence="1">
    <location>
        <begin position="299"/>
        <end position="342"/>
    </location>
</feature>
<feature type="compositionally biased region" description="Low complexity" evidence="1">
    <location>
        <begin position="302"/>
        <end position="314"/>
    </location>
</feature>
<sequence>MRKVDLNPSIFHFSLLHPHALPEGHRNIHGSKTSTGRSILHPVGKGRERRYQGCAGTKKKTSDRQQASESNHNTRMEQNAPPTKENDRPSKQLRRFTVIPGRNIDFAKLSYFHFDVLFARMGWLPISPSKSSFIPRLSNILEIPNEGVCLYEAKKWPMVEGFKPTEAIQRLCGYPRSSRPTSHLLTVLSRILHHMISYIFIPKGGHRDDVSFLEAFLIDSILTERKVNIGYIIFQHMKACSISEDSVLPYGMFITKIVKYFNVNLRNETDGKKLKSFDTYDRASLRRMHFVRKKDGSWARKSSVPPSEVDVSSDNGSSEDEEYEDQDVQGRTSAKANVTRIPSTAGVRARALTNHPSLIGPDDSEASDNLNAQISSLGSRLEEIVLANDRRLTSLENRIDGLHEEVKEAIDGRGKLGHLNGEVSKPVADDPNLKTWRSENSLVIAWLINSMEPAIGKPHLFLPTAKDVWEAATRSGSHDILQPDGDVMARARPVL</sequence>
<dbReference type="Pfam" id="PF20167">
    <property type="entry name" value="Transposase_32"/>
    <property type="match status" value="1"/>
</dbReference>
<dbReference type="Proteomes" id="UP000288805">
    <property type="component" value="Unassembled WGS sequence"/>
</dbReference>
<gene>
    <name evidence="3" type="ORF">CK203_008705</name>
</gene>
<name>A0A438KDH7_VITVI</name>
<feature type="compositionally biased region" description="Polar residues" evidence="1">
    <location>
        <begin position="329"/>
        <end position="342"/>
    </location>
</feature>
<evidence type="ECO:0000259" key="2">
    <source>
        <dbReference type="Pfam" id="PF20167"/>
    </source>
</evidence>
<dbReference type="AlphaFoldDB" id="A0A438KDH7"/>
<feature type="domain" description="Putative plant transposon protein" evidence="2">
    <location>
        <begin position="139"/>
        <end position="263"/>
    </location>
</feature>
<protein>
    <recommendedName>
        <fullName evidence="2">Putative plant transposon protein domain-containing protein</fullName>
    </recommendedName>
</protein>
<comment type="caution">
    <text evidence="3">The sequence shown here is derived from an EMBL/GenBank/DDBJ whole genome shotgun (WGS) entry which is preliminary data.</text>
</comment>
<reference evidence="3 4" key="1">
    <citation type="journal article" date="2018" name="PLoS Genet.">
        <title>Population sequencing reveals clonal diversity and ancestral inbreeding in the grapevine cultivar Chardonnay.</title>
        <authorList>
            <person name="Roach M.J."/>
            <person name="Johnson D.L."/>
            <person name="Bohlmann J."/>
            <person name="van Vuuren H.J."/>
            <person name="Jones S.J."/>
            <person name="Pretorius I.S."/>
            <person name="Schmidt S.A."/>
            <person name="Borneman A.R."/>
        </authorList>
    </citation>
    <scope>NUCLEOTIDE SEQUENCE [LARGE SCALE GENOMIC DNA]</scope>
    <source>
        <strain evidence="4">cv. Chardonnay</strain>
        <tissue evidence="3">Leaf</tissue>
    </source>
</reference>
<feature type="region of interest" description="Disordered" evidence="1">
    <location>
        <begin position="22"/>
        <end position="92"/>
    </location>
</feature>
<organism evidence="3 4">
    <name type="scientific">Vitis vinifera</name>
    <name type="common">Grape</name>
    <dbReference type="NCBI Taxonomy" id="29760"/>
    <lineage>
        <taxon>Eukaryota</taxon>
        <taxon>Viridiplantae</taxon>
        <taxon>Streptophyta</taxon>
        <taxon>Embryophyta</taxon>
        <taxon>Tracheophyta</taxon>
        <taxon>Spermatophyta</taxon>
        <taxon>Magnoliopsida</taxon>
        <taxon>eudicotyledons</taxon>
        <taxon>Gunneridae</taxon>
        <taxon>Pentapetalae</taxon>
        <taxon>rosids</taxon>
        <taxon>Vitales</taxon>
        <taxon>Vitaceae</taxon>
        <taxon>Viteae</taxon>
        <taxon>Vitis</taxon>
    </lineage>
</organism>
<evidence type="ECO:0000313" key="3">
    <source>
        <dbReference type="EMBL" id="RVX19262.1"/>
    </source>
</evidence>
<proteinExistence type="predicted"/>
<evidence type="ECO:0000313" key="4">
    <source>
        <dbReference type="Proteomes" id="UP000288805"/>
    </source>
</evidence>
<feature type="compositionally biased region" description="Polar residues" evidence="1">
    <location>
        <begin position="64"/>
        <end position="81"/>
    </location>
</feature>
<dbReference type="PANTHER" id="PTHR37610">
    <property type="entry name" value="CCHC-TYPE DOMAIN-CONTAINING PROTEIN"/>
    <property type="match status" value="1"/>
</dbReference>
<evidence type="ECO:0000256" key="1">
    <source>
        <dbReference type="SAM" id="MobiDB-lite"/>
    </source>
</evidence>
<dbReference type="InterPro" id="IPR046796">
    <property type="entry name" value="Transposase_32_dom"/>
</dbReference>